<dbReference type="Pfam" id="PF00300">
    <property type="entry name" value="His_Phos_1"/>
    <property type="match status" value="1"/>
</dbReference>
<dbReference type="AlphaFoldDB" id="A0A1H7GNJ3"/>
<protein>
    <submittedName>
        <fullName evidence="1">Alpha-ribazole phosphatase</fullName>
    </submittedName>
</protein>
<dbReference type="SMART" id="SM00855">
    <property type="entry name" value="PGAM"/>
    <property type="match status" value="1"/>
</dbReference>
<reference evidence="2" key="1">
    <citation type="submission" date="2016-10" db="EMBL/GenBank/DDBJ databases">
        <authorList>
            <person name="Varghese N."/>
            <person name="Submissions S."/>
        </authorList>
    </citation>
    <scope>NUCLEOTIDE SEQUENCE [LARGE SCALE GENOMIC DNA]</scope>
    <source>
        <strain evidence="2">JS21-1</strain>
    </source>
</reference>
<sequence length="192" mass="20848">MRSFALHLMRHGEPVLPGRMLGRTDCAATPAGIAACVTQAGRLTESGQEVAHRLSSDLRRARECVEALGGGEIDPRWRELDFGGWDGQFARELDQDALARFWNDPDAFPPPSGETWSALVARVGEALAAIPTEPTLVVTHGGPIRAALHLLCGFDREQVWVFDLPYAAVVSLRVWEGSPRRAQVTGLVPCVA</sequence>
<dbReference type="PANTHER" id="PTHR48100:SF1">
    <property type="entry name" value="HISTIDINE PHOSPHATASE FAMILY PROTEIN-RELATED"/>
    <property type="match status" value="1"/>
</dbReference>
<dbReference type="GO" id="GO:0005737">
    <property type="term" value="C:cytoplasm"/>
    <property type="evidence" value="ECO:0007669"/>
    <property type="project" value="TreeGrafter"/>
</dbReference>
<name>A0A1H7GNJ3_9SPHN</name>
<dbReference type="GO" id="GO:0016791">
    <property type="term" value="F:phosphatase activity"/>
    <property type="evidence" value="ECO:0007669"/>
    <property type="project" value="TreeGrafter"/>
</dbReference>
<gene>
    <name evidence="1" type="ORF">SAMN05216382_0328</name>
</gene>
<proteinExistence type="predicted"/>
<dbReference type="Proteomes" id="UP000199214">
    <property type="component" value="Unassembled WGS sequence"/>
</dbReference>
<keyword evidence="2" id="KW-1185">Reference proteome</keyword>
<evidence type="ECO:0000313" key="2">
    <source>
        <dbReference type="Proteomes" id="UP000199214"/>
    </source>
</evidence>
<dbReference type="SUPFAM" id="SSF53254">
    <property type="entry name" value="Phosphoglycerate mutase-like"/>
    <property type="match status" value="1"/>
</dbReference>
<organism evidence="1 2">
    <name type="scientific">Sphingomonas palmae</name>
    <dbReference type="NCBI Taxonomy" id="1855283"/>
    <lineage>
        <taxon>Bacteria</taxon>
        <taxon>Pseudomonadati</taxon>
        <taxon>Pseudomonadota</taxon>
        <taxon>Alphaproteobacteria</taxon>
        <taxon>Sphingomonadales</taxon>
        <taxon>Sphingomonadaceae</taxon>
        <taxon>Sphingomonas</taxon>
    </lineage>
</organism>
<dbReference type="InterPro" id="IPR013078">
    <property type="entry name" value="His_Pase_superF_clade-1"/>
</dbReference>
<evidence type="ECO:0000313" key="1">
    <source>
        <dbReference type="EMBL" id="SEK39723.1"/>
    </source>
</evidence>
<dbReference type="OrthoDB" id="5449373at2"/>
<dbReference type="Gene3D" id="3.40.50.1240">
    <property type="entry name" value="Phosphoglycerate mutase-like"/>
    <property type="match status" value="1"/>
</dbReference>
<dbReference type="RefSeq" id="WP_093002664.1">
    <property type="nucleotide sequence ID" value="NZ_FNZZ01000001.1"/>
</dbReference>
<dbReference type="InterPro" id="IPR050275">
    <property type="entry name" value="PGM_Phosphatase"/>
</dbReference>
<dbReference type="PANTHER" id="PTHR48100">
    <property type="entry name" value="BROAD-SPECIFICITY PHOSPHATASE YOR283W-RELATED"/>
    <property type="match status" value="1"/>
</dbReference>
<dbReference type="InterPro" id="IPR029033">
    <property type="entry name" value="His_PPase_superfam"/>
</dbReference>
<dbReference type="CDD" id="cd07067">
    <property type="entry name" value="HP_PGM_like"/>
    <property type="match status" value="1"/>
</dbReference>
<dbReference type="EMBL" id="FNZZ01000001">
    <property type="protein sequence ID" value="SEK39723.1"/>
    <property type="molecule type" value="Genomic_DNA"/>
</dbReference>
<accession>A0A1H7GNJ3</accession>
<dbReference type="STRING" id="1855283.SAMN05216382_0328"/>